<feature type="region of interest" description="Disordered" evidence="1">
    <location>
        <begin position="51"/>
        <end position="79"/>
    </location>
</feature>
<sequence length="97" mass="10417">MVTTPSVISQDALRVAARNQSSVEQPKTDTSMQRQQVINNVADSQQKNQLSTLPEIPSANPSNDSVRVSSTIGKAASSGMLTRDEAVAIYQKIANML</sequence>
<gene>
    <name evidence="2" type="ORF">ACFFJP_04435</name>
</gene>
<evidence type="ECO:0008006" key="4">
    <source>
        <dbReference type="Google" id="ProtNLM"/>
    </source>
</evidence>
<evidence type="ECO:0000313" key="2">
    <source>
        <dbReference type="EMBL" id="MFC0047541.1"/>
    </source>
</evidence>
<organism evidence="2 3">
    <name type="scientific">Rheinheimera tilapiae</name>
    <dbReference type="NCBI Taxonomy" id="875043"/>
    <lineage>
        <taxon>Bacteria</taxon>
        <taxon>Pseudomonadati</taxon>
        <taxon>Pseudomonadota</taxon>
        <taxon>Gammaproteobacteria</taxon>
        <taxon>Chromatiales</taxon>
        <taxon>Chromatiaceae</taxon>
        <taxon>Rheinheimera</taxon>
    </lineage>
</organism>
<dbReference type="EMBL" id="JBHLXP010000001">
    <property type="protein sequence ID" value="MFC0047541.1"/>
    <property type="molecule type" value="Genomic_DNA"/>
</dbReference>
<accession>A0ABV6B9L0</accession>
<evidence type="ECO:0000256" key="1">
    <source>
        <dbReference type="SAM" id="MobiDB-lite"/>
    </source>
</evidence>
<proteinExistence type="predicted"/>
<feature type="compositionally biased region" description="Polar residues" evidence="1">
    <location>
        <begin position="59"/>
        <end position="72"/>
    </location>
</feature>
<feature type="compositionally biased region" description="Polar residues" evidence="1">
    <location>
        <begin position="18"/>
        <end position="33"/>
    </location>
</feature>
<protein>
    <recommendedName>
        <fullName evidence="4">Anti-sigma-28 factor FlgM C-terminal domain-containing protein</fullName>
    </recommendedName>
</protein>
<comment type="caution">
    <text evidence="2">The sequence shown here is derived from an EMBL/GenBank/DDBJ whole genome shotgun (WGS) entry which is preliminary data.</text>
</comment>
<dbReference type="Proteomes" id="UP001589813">
    <property type="component" value="Unassembled WGS sequence"/>
</dbReference>
<reference evidence="2 3" key="1">
    <citation type="submission" date="2024-09" db="EMBL/GenBank/DDBJ databases">
        <authorList>
            <person name="Sun Q."/>
            <person name="Mori K."/>
        </authorList>
    </citation>
    <scope>NUCLEOTIDE SEQUENCE [LARGE SCALE GENOMIC DNA]</scope>
    <source>
        <strain evidence="2 3">KCTC 23315</strain>
    </source>
</reference>
<name>A0ABV6B9L0_9GAMM</name>
<feature type="region of interest" description="Disordered" evidence="1">
    <location>
        <begin position="1"/>
        <end position="33"/>
    </location>
</feature>
<evidence type="ECO:0000313" key="3">
    <source>
        <dbReference type="Proteomes" id="UP001589813"/>
    </source>
</evidence>
<dbReference type="RefSeq" id="WP_377240923.1">
    <property type="nucleotide sequence ID" value="NZ_JBHLXP010000001.1"/>
</dbReference>
<keyword evidence="3" id="KW-1185">Reference proteome</keyword>